<proteinExistence type="predicted"/>
<dbReference type="EMBL" id="LWDX02057536">
    <property type="protein sequence ID" value="OEL18158.1"/>
    <property type="molecule type" value="Genomic_DNA"/>
</dbReference>
<dbReference type="OrthoDB" id="690769at2759"/>
<protein>
    <submittedName>
        <fullName evidence="1">Uncharacterized protein</fullName>
    </submittedName>
</protein>
<gene>
    <name evidence="1" type="ORF">BAE44_0020820</name>
</gene>
<evidence type="ECO:0000313" key="2">
    <source>
        <dbReference type="Proteomes" id="UP000095767"/>
    </source>
</evidence>
<sequence>LATKDNKQRRSIVVSSICEVCGTEVESAMHAVVRCGHAKALREAMRQIWSLPDEEQFMRLSPDSLPSQIDNVGVDDGARLLLLLWRT</sequence>
<feature type="non-terminal residue" evidence="1">
    <location>
        <position position="1"/>
    </location>
</feature>
<organism evidence="1 2">
    <name type="scientific">Dichanthelium oligosanthes</name>
    <dbReference type="NCBI Taxonomy" id="888268"/>
    <lineage>
        <taxon>Eukaryota</taxon>
        <taxon>Viridiplantae</taxon>
        <taxon>Streptophyta</taxon>
        <taxon>Embryophyta</taxon>
        <taxon>Tracheophyta</taxon>
        <taxon>Spermatophyta</taxon>
        <taxon>Magnoliopsida</taxon>
        <taxon>Liliopsida</taxon>
        <taxon>Poales</taxon>
        <taxon>Poaceae</taxon>
        <taxon>PACMAD clade</taxon>
        <taxon>Panicoideae</taxon>
        <taxon>Panicodae</taxon>
        <taxon>Paniceae</taxon>
        <taxon>Dichantheliinae</taxon>
        <taxon>Dichanthelium</taxon>
    </lineage>
</organism>
<dbReference type="Proteomes" id="UP000095767">
    <property type="component" value="Unassembled WGS sequence"/>
</dbReference>
<evidence type="ECO:0000313" key="1">
    <source>
        <dbReference type="EMBL" id="OEL18158.1"/>
    </source>
</evidence>
<reference evidence="1 2" key="1">
    <citation type="submission" date="2016-09" db="EMBL/GenBank/DDBJ databases">
        <title>The draft genome of Dichanthelium oligosanthes: A C3 panicoid grass species.</title>
        <authorList>
            <person name="Studer A.J."/>
            <person name="Schnable J.C."/>
            <person name="Brutnell T.P."/>
        </authorList>
    </citation>
    <scope>NUCLEOTIDE SEQUENCE [LARGE SCALE GENOMIC DNA]</scope>
    <source>
        <strain evidence="2">cv. Kellogg 1175</strain>
        <tissue evidence="1">Leaf</tissue>
    </source>
</reference>
<dbReference type="AlphaFoldDB" id="A0A1E5UZA3"/>
<keyword evidence="2" id="KW-1185">Reference proteome</keyword>
<accession>A0A1E5UZA3</accession>
<comment type="caution">
    <text evidence="1">The sequence shown here is derived from an EMBL/GenBank/DDBJ whole genome shotgun (WGS) entry which is preliminary data.</text>
</comment>
<name>A0A1E5UZA3_9POAL</name>